<accession>A0A840MLV5</accession>
<keyword evidence="2 4" id="KW-0143">Chaperone</keyword>
<dbReference type="PANTHER" id="PTHR14021:SF15">
    <property type="entry name" value="IRON-SULFUR CLUSTER CO-CHAPERONE PROTEIN HSCB"/>
    <property type="match status" value="1"/>
</dbReference>
<dbReference type="InterPro" id="IPR036869">
    <property type="entry name" value="J_dom_sf"/>
</dbReference>
<protein>
    <recommendedName>
        <fullName evidence="4">Co-chaperone protein HscB homolog</fullName>
    </recommendedName>
</protein>
<dbReference type="Gene3D" id="1.20.1280.20">
    <property type="entry name" value="HscB, C-terminal domain"/>
    <property type="match status" value="1"/>
</dbReference>
<evidence type="ECO:0000256" key="1">
    <source>
        <dbReference type="ARBA" id="ARBA00010476"/>
    </source>
</evidence>
<dbReference type="AlphaFoldDB" id="A0A840MLV5"/>
<dbReference type="NCBIfam" id="NF002935">
    <property type="entry name" value="PRK03578.1"/>
    <property type="match status" value="1"/>
</dbReference>
<dbReference type="InterPro" id="IPR009073">
    <property type="entry name" value="HscB_oligo_C"/>
</dbReference>
<evidence type="ECO:0000256" key="3">
    <source>
        <dbReference type="ARBA" id="ARBA00025596"/>
    </source>
</evidence>
<dbReference type="Pfam" id="PF07743">
    <property type="entry name" value="HSCB_C"/>
    <property type="match status" value="1"/>
</dbReference>
<dbReference type="Gene3D" id="1.10.287.110">
    <property type="entry name" value="DnaJ domain"/>
    <property type="match status" value="1"/>
</dbReference>
<dbReference type="SUPFAM" id="SSF47144">
    <property type="entry name" value="HSC20 (HSCB), C-terminal oligomerisation domain"/>
    <property type="match status" value="1"/>
</dbReference>
<comment type="subunit">
    <text evidence="4">Interacts with HscA and stimulates its ATPase activity.</text>
</comment>
<dbReference type="Proteomes" id="UP000575898">
    <property type="component" value="Unassembled WGS sequence"/>
</dbReference>
<evidence type="ECO:0000256" key="2">
    <source>
        <dbReference type="ARBA" id="ARBA00023186"/>
    </source>
</evidence>
<dbReference type="RefSeq" id="WP_184035464.1">
    <property type="nucleotide sequence ID" value="NZ_JACHHY010000004.1"/>
</dbReference>
<dbReference type="PANTHER" id="PTHR14021">
    <property type="entry name" value="IRON-SULFUR CLUSTER CO-CHAPERONE PROTEIN HSCB"/>
    <property type="match status" value="1"/>
</dbReference>
<evidence type="ECO:0000313" key="7">
    <source>
        <dbReference type="Proteomes" id="UP000575898"/>
    </source>
</evidence>
<dbReference type="PROSITE" id="PS50076">
    <property type="entry name" value="DNAJ_2"/>
    <property type="match status" value="1"/>
</dbReference>
<dbReference type="SUPFAM" id="SSF46565">
    <property type="entry name" value="Chaperone J-domain"/>
    <property type="match status" value="1"/>
</dbReference>
<dbReference type="GO" id="GO:0051087">
    <property type="term" value="F:protein-folding chaperone binding"/>
    <property type="evidence" value="ECO:0007669"/>
    <property type="project" value="InterPro"/>
</dbReference>
<evidence type="ECO:0000313" key="6">
    <source>
        <dbReference type="EMBL" id="MBB5017516.1"/>
    </source>
</evidence>
<dbReference type="CDD" id="cd06257">
    <property type="entry name" value="DnaJ"/>
    <property type="match status" value="1"/>
</dbReference>
<evidence type="ECO:0000256" key="4">
    <source>
        <dbReference type="HAMAP-Rule" id="MF_00682"/>
    </source>
</evidence>
<dbReference type="EMBL" id="JACHHY010000004">
    <property type="protein sequence ID" value="MBB5017516.1"/>
    <property type="molecule type" value="Genomic_DNA"/>
</dbReference>
<reference evidence="6 7" key="1">
    <citation type="submission" date="2020-08" db="EMBL/GenBank/DDBJ databases">
        <title>Genomic Encyclopedia of Type Strains, Phase IV (KMG-IV): sequencing the most valuable type-strain genomes for metagenomic binning, comparative biology and taxonomic classification.</title>
        <authorList>
            <person name="Goeker M."/>
        </authorList>
    </citation>
    <scope>NUCLEOTIDE SEQUENCE [LARGE SCALE GENOMIC DNA]</scope>
    <source>
        <strain evidence="6 7">DSM 27165</strain>
    </source>
</reference>
<dbReference type="GO" id="GO:1990230">
    <property type="term" value="C:iron-sulfur cluster transfer complex"/>
    <property type="evidence" value="ECO:0007669"/>
    <property type="project" value="TreeGrafter"/>
</dbReference>
<proteinExistence type="inferred from homology"/>
<dbReference type="SMART" id="SM00271">
    <property type="entry name" value="DnaJ"/>
    <property type="match status" value="1"/>
</dbReference>
<dbReference type="GO" id="GO:0044571">
    <property type="term" value="P:[2Fe-2S] cluster assembly"/>
    <property type="evidence" value="ECO:0007669"/>
    <property type="project" value="InterPro"/>
</dbReference>
<dbReference type="GO" id="GO:0051259">
    <property type="term" value="P:protein complex oligomerization"/>
    <property type="evidence" value="ECO:0007669"/>
    <property type="project" value="InterPro"/>
</dbReference>
<gene>
    <name evidence="4" type="primary">hscB</name>
    <name evidence="6" type="ORF">HNQ59_000785</name>
</gene>
<evidence type="ECO:0000259" key="5">
    <source>
        <dbReference type="PROSITE" id="PS50076"/>
    </source>
</evidence>
<name>A0A840MLV5_9PROT</name>
<dbReference type="HAMAP" id="MF_00682">
    <property type="entry name" value="HscB"/>
    <property type="match status" value="1"/>
</dbReference>
<dbReference type="GO" id="GO:0001671">
    <property type="term" value="F:ATPase activator activity"/>
    <property type="evidence" value="ECO:0007669"/>
    <property type="project" value="InterPro"/>
</dbReference>
<comment type="function">
    <text evidence="3 4">Co-chaperone involved in the maturation of iron-sulfur cluster-containing proteins. Seems to help targeting proteins to be folded toward HscA.</text>
</comment>
<dbReference type="InterPro" id="IPR036386">
    <property type="entry name" value="HscB_C_sf"/>
</dbReference>
<keyword evidence="7" id="KW-1185">Reference proteome</keyword>
<dbReference type="InterPro" id="IPR001623">
    <property type="entry name" value="DnaJ_domain"/>
</dbReference>
<dbReference type="NCBIfam" id="TIGR00714">
    <property type="entry name" value="hscB"/>
    <property type="match status" value="1"/>
</dbReference>
<feature type="domain" description="J" evidence="5">
    <location>
        <begin position="8"/>
        <end position="80"/>
    </location>
</feature>
<comment type="similarity">
    <text evidence="1 4">Belongs to the HscB family.</text>
</comment>
<organism evidence="6 7">
    <name type="scientific">Chitinivorax tropicus</name>
    <dbReference type="NCBI Taxonomy" id="714531"/>
    <lineage>
        <taxon>Bacteria</taxon>
        <taxon>Pseudomonadati</taxon>
        <taxon>Pseudomonadota</taxon>
        <taxon>Betaproteobacteria</taxon>
        <taxon>Chitinivorax</taxon>
    </lineage>
</organism>
<sequence length="177" mass="20339">MSIDFKQNHFQLFGLPACFELDLIALEQAYRKVQSEVHPDRFAHLGDSEKRLSLQWATQANEAYQTLRNPLARARYLLHLAGVDTQEETNTAMPVDFLMAQMEWREAIMEAKASQDADSLEDLSRRLRHEVKALHQQLHTMLDEAHAFADASTIVRKLRFMEKLDEEIGDAIDATLS</sequence>
<dbReference type="InterPro" id="IPR004640">
    <property type="entry name" value="HscB"/>
</dbReference>
<comment type="caution">
    <text evidence="6">The sequence shown here is derived from an EMBL/GenBank/DDBJ whole genome shotgun (WGS) entry which is preliminary data.</text>
</comment>
<dbReference type="GO" id="GO:0006457">
    <property type="term" value="P:protein folding"/>
    <property type="evidence" value="ECO:0007669"/>
    <property type="project" value="UniProtKB-UniRule"/>
</dbReference>